<sequence length="929" mass="104136">MANTESIDDLLASLMSMGFNHEDCQDAIRMGKLSTDEAVDWILSGKPMQSSGHLVLHSQSLRGDTTHPVSGSKKEESFDAAEAPPTVGANTSLTKRAVEKDVSPPRMVLSRFAATREERGKILDKKRQKLEEEVKADKRNRLKVRESVLKEIKGDRKAQQELKSSKQATESPPITPSTSATSTKSTAVKKQDSCLLQIRLPDSSSVQQKFLPGQTIADVINFLKDKLPSDNGHQIKLLQPFPRKELPSTGSETLHNLGLCPSSSLIARVTEIGGDERLLQGQNTAQRENVPHHVGFNPVESVGQAMQEAPPHQRYSFTPPTVPLPHAEHRWPASHGHRLGYEAELEPEEIMERNVEEEDVRREDPVIAPPSRPQQPRDQSHSRHHNWGAGRQLQEESNSQQQSPDHHEGDENHQDEHEEAEQESQRRRNLVMRALEGRLQHHEDPLPEEIHVPLQNIEKLTQMSFRAVIHRIGAQGRDNLTSVRNLPMTLVNKMVKDLIENKRLNSNTIQLFRSRPLVRLKLDYYIYATNQLINACKIFPGLRILSLRSCSLLTDKGMETLSILTQLVYLDLANCHQITDNIFLYIKDLHHLKHLTLDGTHVTNNGICSYLSTPRSSLTHLSLKNLPGVSDKSMNFDLSSIQSLCIDGTNVRRLLDIVTRASNLKHLSIAGCRLYPDQLQHLATLSASLTSLNVVGLCLSSELESSGVIEFGDSFMKHLKGMKLLKQLDFRFRTSLTQHGIKNLLETSLVNMNLAHHRSIDDRALCFIAKFPCLRSLDLTNCSITDTGILHLSSLLPQLKELILTNTLLTSRGIIAMFSASEIEWSSLHALSLRQTHVDNLLLRSEVLREKCTSLLTLDLRNTKVSDSGLRELALFHLTTLLLNGSHARLLVHPHDYPGCPDLQSVHATPSGQAPPRRVLESEDEDDMA</sequence>
<dbReference type="PROSITE" id="PS50030">
    <property type="entry name" value="UBA"/>
    <property type="match status" value="1"/>
</dbReference>
<feature type="domain" description="UBA" evidence="2">
    <location>
        <begin position="6"/>
        <end position="45"/>
    </location>
</feature>
<dbReference type="InterPro" id="IPR029071">
    <property type="entry name" value="Ubiquitin-like_domsf"/>
</dbReference>
<protein>
    <submittedName>
        <fullName evidence="4">Uncharacterized protein</fullName>
    </submittedName>
</protein>
<dbReference type="SMART" id="SM00367">
    <property type="entry name" value="LRR_CC"/>
    <property type="match status" value="9"/>
</dbReference>
<feature type="region of interest" description="Disordered" evidence="1">
    <location>
        <begin position="902"/>
        <end position="929"/>
    </location>
</feature>
<dbReference type="InterPro" id="IPR001611">
    <property type="entry name" value="Leu-rich_rpt"/>
</dbReference>
<evidence type="ECO:0000313" key="4">
    <source>
        <dbReference type="EMBL" id="CAK8688637.1"/>
    </source>
</evidence>
<feature type="compositionally biased region" description="Basic and acidic residues" evidence="1">
    <location>
        <begin position="153"/>
        <end position="164"/>
    </location>
</feature>
<gene>
    <name evidence="4" type="ORF">CVLEPA_LOCUS20631</name>
</gene>
<dbReference type="InterPro" id="IPR006553">
    <property type="entry name" value="Leu-rich_rpt_Cys-con_subtyp"/>
</dbReference>
<dbReference type="Pfam" id="PF25372">
    <property type="entry name" value="DUF7885"/>
    <property type="match status" value="1"/>
</dbReference>
<dbReference type="Pfam" id="PF00789">
    <property type="entry name" value="UBX"/>
    <property type="match status" value="1"/>
</dbReference>
<feature type="region of interest" description="Disordered" evidence="1">
    <location>
        <begin position="59"/>
        <end position="90"/>
    </location>
</feature>
<dbReference type="SUPFAM" id="SSF54236">
    <property type="entry name" value="Ubiquitin-like"/>
    <property type="match status" value="1"/>
</dbReference>
<dbReference type="SUPFAM" id="SSF46934">
    <property type="entry name" value="UBA-like"/>
    <property type="match status" value="1"/>
</dbReference>
<dbReference type="InterPro" id="IPR001012">
    <property type="entry name" value="UBX_dom"/>
</dbReference>
<dbReference type="SUPFAM" id="SSF52047">
    <property type="entry name" value="RNI-like"/>
    <property type="match status" value="1"/>
</dbReference>
<feature type="domain" description="UBX" evidence="3">
    <location>
        <begin position="189"/>
        <end position="267"/>
    </location>
</feature>
<feature type="compositionally biased region" description="Low complexity" evidence="1">
    <location>
        <begin position="168"/>
        <end position="186"/>
    </location>
</feature>
<dbReference type="Pfam" id="PF13516">
    <property type="entry name" value="LRR_6"/>
    <property type="match status" value="2"/>
</dbReference>
<comment type="caution">
    <text evidence="4">The sequence shown here is derived from an EMBL/GenBank/DDBJ whole genome shotgun (WGS) entry which is preliminary data.</text>
</comment>
<dbReference type="EMBL" id="CAWYQH010000108">
    <property type="protein sequence ID" value="CAK8688637.1"/>
    <property type="molecule type" value="Genomic_DNA"/>
</dbReference>
<dbReference type="CDD" id="cd01767">
    <property type="entry name" value="UBX"/>
    <property type="match status" value="1"/>
</dbReference>
<dbReference type="SMART" id="SM00368">
    <property type="entry name" value="LRR_RI"/>
    <property type="match status" value="3"/>
</dbReference>
<evidence type="ECO:0000259" key="3">
    <source>
        <dbReference type="PROSITE" id="PS50033"/>
    </source>
</evidence>
<dbReference type="PROSITE" id="PS50033">
    <property type="entry name" value="UBX"/>
    <property type="match status" value="1"/>
</dbReference>
<feature type="region of interest" description="Disordered" evidence="1">
    <location>
        <begin position="153"/>
        <end position="186"/>
    </location>
</feature>
<feature type="compositionally biased region" description="Polar residues" evidence="1">
    <location>
        <begin position="59"/>
        <end position="69"/>
    </location>
</feature>
<organism evidence="4 5">
    <name type="scientific">Clavelina lepadiformis</name>
    <name type="common">Light-bulb sea squirt</name>
    <name type="synonym">Ascidia lepadiformis</name>
    <dbReference type="NCBI Taxonomy" id="159417"/>
    <lineage>
        <taxon>Eukaryota</taxon>
        <taxon>Metazoa</taxon>
        <taxon>Chordata</taxon>
        <taxon>Tunicata</taxon>
        <taxon>Ascidiacea</taxon>
        <taxon>Aplousobranchia</taxon>
        <taxon>Clavelinidae</taxon>
        <taxon>Clavelina</taxon>
    </lineage>
</organism>
<dbReference type="Gene3D" id="1.10.8.10">
    <property type="entry name" value="DNA helicase RuvA subunit, C-terminal domain"/>
    <property type="match status" value="1"/>
</dbReference>
<dbReference type="Gene3D" id="3.80.10.10">
    <property type="entry name" value="Ribonuclease Inhibitor"/>
    <property type="match status" value="1"/>
</dbReference>
<feature type="compositionally biased region" description="Basic and acidic residues" evidence="1">
    <location>
        <begin position="353"/>
        <end position="365"/>
    </location>
</feature>
<dbReference type="PANTHER" id="PTHR13318">
    <property type="entry name" value="PARTNER OF PAIRED, ISOFORM B-RELATED"/>
    <property type="match status" value="1"/>
</dbReference>
<dbReference type="Gene3D" id="3.10.20.90">
    <property type="entry name" value="Phosphatidylinositol 3-kinase Catalytic Subunit, Chain A, domain 1"/>
    <property type="match status" value="1"/>
</dbReference>
<dbReference type="Proteomes" id="UP001642483">
    <property type="component" value="Unassembled WGS sequence"/>
</dbReference>
<proteinExistence type="predicted"/>
<feature type="region of interest" description="Disordered" evidence="1">
    <location>
        <begin position="353"/>
        <end position="426"/>
    </location>
</feature>
<name>A0ABP0GA30_CLALP</name>
<dbReference type="InterPro" id="IPR009060">
    <property type="entry name" value="UBA-like_sf"/>
</dbReference>
<evidence type="ECO:0000259" key="2">
    <source>
        <dbReference type="PROSITE" id="PS50030"/>
    </source>
</evidence>
<dbReference type="SMART" id="SM00166">
    <property type="entry name" value="UBX"/>
    <property type="match status" value="1"/>
</dbReference>
<keyword evidence="5" id="KW-1185">Reference proteome</keyword>
<accession>A0ABP0GA30</accession>
<evidence type="ECO:0000313" key="5">
    <source>
        <dbReference type="Proteomes" id="UP001642483"/>
    </source>
</evidence>
<dbReference type="InterPro" id="IPR015940">
    <property type="entry name" value="UBA"/>
</dbReference>
<dbReference type="InterPro" id="IPR032675">
    <property type="entry name" value="LRR_dom_sf"/>
</dbReference>
<feature type="compositionally biased region" description="Basic and acidic residues" evidence="1">
    <location>
        <begin position="404"/>
        <end position="416"/>
    </location>
</feature>
<reference evidence="4 5" key="1">
    <citation type="submission" date="2024-02" db="EMBL/GenBank/DDBJ databases">
        <authorList>
            <person name="Daric V."/>
            <person name="Darras S."/>
        </authorList>
    </citation>
    <scope>NUCLEOTIDE SEQUENCE [LARGE SCALE GENOMIC DNA]</scope>
</reference>
<dbReference type="InterPro" id="IPR057207">
    <property type="entry name" value="FBXL15_LRR"/>
</dbReference>
<evidence type="ECO:0000256" key="1">
    <source>
        <dbReference type="SAM" id="MobiDB-lite"/>
    </source>
</evidence>